<gene>
    <name evidence="2" type="ORF">LPLAT_LOCUS4999</name>
</gene>
<name>A0AAV2NHT6_9HYME</name>
<feature type="compositionally biased region" description="Basic and acidic residues" evidence="1">
    <location>
        <begin position="58"/>
        <end position="68"/>
    </location>
</feature>
<keyword evidence="3" id="KW-1185">Reference proteome</keyword>
<evidence type="ECO:0000313" key="3">
    <source>
        <dbReference type="Proteomes" id="UP001497644"/>
    </source>
</evidence>
<evidence type="ECO:0000256" key="1">
    <source>
        <dbReference type="SAM" id="MobiDB-lite"/>
    </source>
</evidence>
<sequence length="84" mass="9409">MAKDTERDEAGFLLSLGGLFPPEVGTSVFRPRIRIPFQANLLFRRYLHYALIPWAETRAKDPPSRDSDGFQPNGTFNAESGILA</sequence>
<reference evidence="2" key="1">
    <citation type="submission" date="2024-04" db="EMBL/GenBank/DDBJ databases">
        <authorList>
            <consortium name="Molecular Ecology Group"/>
        </authorList>
    </citation>
    <scope>NUCLEOTIDE SEQUENCE</scope>
</reference>
<feature type="region of interest" description="Disordered" evidence="1">
    <location>
        <begin position="58"/>
        <end position="84"/>
    </location>
</feature>
<evidence type="ECO:0000313" key="2">
    <source>
        <dbReference type="EMBL" id="CAL1679295.1"/>
    </source>
</evidence>
<proteinExistence type="predicted"/>
<dbReference type="EMBL" id="OZ034838">
    <property type="protein sequence ID" value="CAL1679295.1"/>
    <property type="molecule type" value="Genomic_DNA"/>
</dbReference>
<dbReference type="Proteomes" id="UP001497644">
    <property type="component" value="Chromosome 15"/>
</dbReference>
<protein>
    <submittedName>
        <fullName evidence="2">Uncharacterized protein</fullName>
    </submittedName>
</protein>
<accession>A0AAV2NHT6</accession>
<dbReference type="AlphaFoldDB" id="A0AAV2NHT6"/>
<organism evidence="2 3">
    <name type="scientific">Lasius platythorax</name>
    <dbReference type="NCBI Taxonomy" id="488582"/>
    <lineage>
        <taxon>Eukaryota</taxon>
        <taxon>Metazoa</taxon>
        <taxon>Ecdysozoa</taxon>
        <taxon>Arthropoda</taxon>
        <taxon>Hexapoda</taxon>
        <taxon>Insecta</taxon>
        <taxon>Pterygota</taxon>
        <taxon>Neoptera</taxon>
        <taxon>Endopterygota</taxon>
        <taxon>Hymenoptera</taxon>
        <taxon>Apocrita</taxon>
        <taxon>Aculeata</taxon>
        <taxon>Formicoidea</taxon>
        <taxon>Formicidae</taxon>
        <taxon>Formicinae</taxon>
        <taxon>Lasius</taxon>
        <taxon>Lasius</taxon>
    </lineage>
</organism>